<dbReference type="InterPro" id="IPR023170">
    <property type="entry name" value="HhH_base_excis_C"/>
</dbReference>
<keyword evidence="8" id="KW-0234">DNA repair</keyword>
<sequence>MPPVADPGALPAVEDLAAFRSTVLARGRELYRDLPWRRTRDPYAIWISEVMLQQTQVSRVDGRWQHWLELFPTVDALAAADSADVLDEWQGLGYNRRALSLWRAAQEVSEAGGCMPSDEAALKALPGVGPATAAGIRAFAFDLPGAYLETNVRAVLLHELFPREESVPDARLVPIARATCPPDASDPADDTRTWYYALLDYGAHLKATVPNPSRRSRSHVRQSRFEGSHRQKRAEVLRILLAHRADPRGGVDIETLCVELSRKERAAGRRGVDVSDAQALLVELSREGFCHNNGNIWCT</sequence>
<evidence type="ECO:0000256" key="10">
    <source>
        <dbReference type="SAM" id="MobiDB-lite"/>
    </source>
</evidence>
<feature type="domain" description="HhH-GPD" evidence="11">
    <location>
        <begin position="51"/>
        <end position="204"/>
    </location>
</feature>
<comment type="cofactor">
    <cofactor evidence="1">
        <name>[4Fe-4S] cluster</name>
        <dbReference type="ChEBI" id="CHEBI:49883"/>
    </cofactor>
</comment>
<dbReference type="Pfam" id="PF00730">
    <property type="entry name" value="HhH-GPD"/>
    <property type="match status" value="1"/>
</dbReference>
<evidence type="ECO:0000256" key="9">
    <source>
        <dbReference type="ARBA" id="ARBA00023295"/>
    </source>
</evidence>
<evidence type="ECO:0000256" key="5">
    <source>
        <dbReference type="ARBA" id="ARBA00022801"/>
    </source>
</evidence>
<dbReference type="SUPFAM" id="SSF48150">
    <property type="entry name" value="DNA-glycosylase"/>
    <property type="match status" value="1"/>
</dbReference>
<dbReference type="InterPro" id="IPR004036">
    <property type="entry name" value="Endonuclease-III-like_CS2"/>
</dbReference>
<dbReference type="SMART" id="SM00478">
    <property type="entry name" value="ENDO3c"/>
    <property type="match status" value="1"/>
</dbReference>
<comment type="similarity">
    <text evidence="2">Belongs to the Nth/MutY family.</text>
</comment>
<feature type="region of interest" description="Disordered" evidence="10">
    <location>
        <begin position="210"/>
        <end position="229"/>
    </location>
</feature>
<gene>
    <name evidence="12" type="ORF">NVS32_02545</name>
</gene>
<dbReference type="PANTHER" id="PTHR42944:SF1">
    <property type="entry name" value="ADENINE DNA GLYCOSYLASE"/>
    <property type="match status" value="1"/>
</dbReference>
<keyword evidence="7" id="KW-0411">Iron-sulfur</keyword>
<dbReference type="InterPro" id="IPR044298">
    <property type="entry name" value="MIG/MutY"/>
</dbReference>
<dbReference type="RefSeq" id="WP_258498518.1">
    <property type="nucleotide sequence ID" value="NZ_JANSKA010000001.1"/>
</dbReference>
<dbReference type="Proteomes" id="UP001204320">
    <property type="component" value="Unassembled WGS sequence"/>
</dbReference>
<keyword evidence="9" id="KW-0326">Glycosidase</keyword>
<comment type="caution">
    <text evidence="12">The sequence shown here is derived from an EMBL/GenBank/DDBJ whole genome shotgun (WGS) entry which is preliminary data.</text>
</comment>
<keyword evidence="13" id="KW-1185">Reference proteome</keyword>
<evidence type="ECO:0000256" key="2">
    <source>
        <dbReference type="ARBA" id="ARBA00008343"/>
    </source>
</evidence>
<evidence type="ECO:0000256" key="1">
    <source>
        <dbReference type="ARBA" id="ARBA00001966"/>
    </source>
</evidence>
<keyword evidence="5" id="KW-0378">Hydrolase</keyword>
<evidence type="ECO:0000313" key="12">
    <source>
        <dbReference type="EMBL" id="MCR9035834.1"/>
    </source>
</evidence>
<dbReference type="PANTHER" id="PTHR42944">
    <property type="entry name" value="ADENINE DNA GLYCOSYLASE"/>
    <property type="match status" value="1"/>
</dbReference>
<evidence type="ECO:0000259" key="11">
    <source>
        <dbReference type="SMART" id="SM00478"/>
    </source>
</evidence>
<evidence type="ECO:0000256" key="4">
    <source>
        <dbReference type="ARBA" id="ARBA00022763"/>
    </source>
</evidence>
<name>A0ABT1Z6K7_9ACTN</name>
<dbReference type="Gene3D" id="1.10.340.30">
    <property type="entry name" value="Hypothetical protein, domain 2"/>
    <property type="match status" value="1"/>
</dbReference>
<keyword evidence="3" id="KW-0479">Metal-binding</keyword>
<evidence type="ECO:0000256" key="8">
    <source>
        <dbReference type="ARBA" id="ARBA00023204"/>
    </source>
</evidence>
<keyword evidence="6" id="KW-0408">Iron</keyword>
<evidence type="ECO:0000256" key="7">
    <source>
        <dbReference type="ARBA" id="ARBA00023014"/>
    </source>
</evidence>
<keyword evidence="4" id="KW-0227">DNA damage</keyword>
<evidence type="ECO:0000256" key="3">
    <source>
        <dbReference type="ARBA" id="ARBA00022723"/>
    </source>
</evidence>
<evidence type="ECO:0000256" key="6">
    <source>
        <dbReference type="ARBA" id="ARBA00023004"/>
    </source>
</evidence>
<proteinExistence type="inferred from homology"/>
<organism evidence="12 13">
    <name type="scientific">Tractidigestivibacter montrealensis</name>
    <dbReference type="NCBI Taxonomy" id="2972466"/>
    <lineage>
        <taxon>Bacteria</taxon>
        <taxon>Bacillati</taxon>
        <taxon>Actinomycetota</taxon>
        <taxon>Coriobacteriia</taxon>
        <taxon>Coriobacteriales</taxon>
        <taxon>Atopobiaceae</taxon>
        <taxon>Tractidigestivibacter</taxon>
    </lineage>
</organism>
<dbReference type="InterPro" id="IPR003265">
    <property type="entry name" value="HhH-GPD_domain"/>
</dbReference>
<reference evidence="12 13" key="1">
    <citation type="submission" date="2022-08" db="EMBL/GenBank/DDBJ databases">
        <title>Tractidigestivibacter montrealensis type strain KD21.</title>
        <authorList>
            <person name="Diop K."/>
            <person name="Richard C."/>
            <person name="Routy B."/>
        </authorList>
    </citation>
    <scope>NUCLEOTIDE SEQUENCE [LARGE SCALE GENOMIC DNA]</scope>
    <source>
        <strain evidence="12 13">KD21</strain>
    </source>
</reference>
<dbReference type="EMBL" id="JANSKA010000001">
    <property type="protein sequence ID" value="MCR9035834.1"/>
    <property type="molecule type" value="Genomic_DNA"/>
</dbReference>
<dbReference type="PROSITE" id="PS01155">
    <property type="entry name" value="ENDONUCLEASE_III_2"/>
    <property type="match status" value="1"/>
</dbReference>
<dbReference type="Gene3D" id="1.10.1670.10">
    <property type="entry name" value="Helix-hairpin-Helix base-excision DNA repair enzymes (C-terminal)"/>
    <property type="match status" value="1"/>
</dbReference>
<accession>A0ABT1Z6K7</accession>
<dbReference type="InterPro" id="IPR011257">
    <property type="entry name" value="DNA_glycosylase"/>
</dbReference>
<evidence type="ECO:0000313" key="13">
    <source>
        <dbReference type="Proteomes" id="UP001204320"/>
    </source>
</evidence>
<protein>
    <submittedName>
        <fullName evidence="12">Adenine glycosylase</fullName>
    </submittedName>
</protein>
<dbReference type="CDD" id="cd00056">
    <property type="entry name" value="ENDO3c"/>
    <property type="match status" value="1"/>
</dbReference>